<dbReference type="InterPro" id="IPR011701">
    <property type="entry name" value="MFS"/>
</dbReference>
<name>A0A919TBI9_9ACTN</name>
<accession>A0A919TBI9</accession>
<keyword evidence="10" id="KW-1185">Reference proteome</keyword>
<comment type="caution">
    <text evidence="9">The sequence shown here is derived from an EMBL/GenBank/DDBJ whole genome shotgun (WGS) entry which is preliminary data.</text>
</comment>
<keyword evidence="5 7" id="KW-0472">Membrane</keyword>
<keyword evidence="4 7" id="KW-1133">Transmembrane helix</keyword>
<dbReference type="InterPro" id="IPR036259">
    <property type="entry name" value="MFS_trans_sf"/>
</dbReference>
<dbReference type="Pfam" id="PF07690">
    <property type="entry name" value="MFS_1"/>
    <property type="match status" value="1"/>
</dbReference>
<proteinExistence type="predicted"/>
<evidence type="ECO:0000256" key="4">
    <source>
        <dbReference type="ARBA" id="ARBA00022989"/>
    </source>
</evidence>
<evidence type="ECO:0000256" key="5">
    <source>
        <dbReference type="ARBA" id="ARBA00023136"/>
    </source>
</evidence>
<feature type="transmembrane region" description="Helical" evidence="7">
    <location>
        <begin position="276"/>
        <end position="295"/>
    </location>
</feature>
<evidence type="ECO:0000256" key="6">
    <source>
        <dbReference type="SAM" id="MobiDB-lite"/>
    </source>
</evidence>
<evidence type="ECO:0000256" key="7">
    <source>
        <dbReference type="SAM" id="Phobius"/>
    </source>
</evidence>
<feature type="region of interest" description="Disordered" evidence="6">
    <location>
        <begin position="391"/>
        <end position="427"/>
    </location>
</feature>
<comment type="subcellular location">
    <subcellularLocation>
        <location evidence="1">Cell membrane</location>
        <topology evidence="1">Multi-pass membrane protein</topology>
    </subcellularLocation>
</comment>
<dbReference type="PROSITE" id="PS50850">
    <property type="entry name" value="MFS"/>
    <property type="match status" value="1"/>
</dbReference>
<keyword evidence="3 7" id="KW-0812">Transmembrane</keyword>
<dbReference type="PANTHER" id="PTHR23513:SF11">
    <property type="entry name" value="STAPHYLOFERRIN A TRANSPORTER"/>
    <property type="match status" value="1"/>
</dbReference>
<feature type="transmembrane region" description="Helical" evidence="7">
    <location>
        <begin position="77"/>
        <end position="96"/>
    </location>
</feature>
<feature type="transmembrane region" description="Helical" evidence="7">
    <location>
        <begin position="241"/>
        <end position="264"/>
    </location>
</feature>
<evidence type="ECO:0000259" key="8">
    <source>
        <dbReference type="PROSITE" id="PS50850"/>
    </source>
</evidence>
<feature type="transmembrane region" description="Helical" evidence="7">
    <location>
        <begin position="145"/>
        <end position="162"/>
    </location>
</feature>
<reference evidence="9 10" key="1">
    <citation type="submission" date="2021-03" db="EMBL/GenBank/DDBJ databases">
        <title>Whole genome shotgun sequence of Actinoplanes toevensis NBRC 105298.</title>
        <authorList>
            <person name="Komaki H."/>
            <person name="Tamura T."/>
        </authorList>
    </citation>
    <scope>NUCLEOTIDE SEQUENCE [LARGE SCALE GENOMIC DNA]</scope>
    <source>
        <strain evidence="9 10">NBRC 105298</strain>
    </source>
</reference>
<feature type="transmembrane region" description="Helical" evidence="7">
    <location>
        <begin position="168"/>
        <end position="188"/>
    </location>
</feature>
<gene>
    <name evidence="9" type="ORF">Ato02nite_047570</name>
</gene>
<dbReference type="RefSeq" id="WP_213008799.1">
    <property type="nucleotide sequence ID" value="NZ_BOQN01000061.1"/>
</dbReference>
<evidence type="ECO:0000256" key="3">
    <source>
        <dbReference type="ARBA" id="ARBA00022692"/>
    </source>
</evidence>
<dbReference type="SUPFAM" id="SSF103473">
    <property type="entry name" value="MFS general substrate transporter"/>
    <property type="match status" value="1"/>
</dbReference>
<dbReference type="CDD" id="cd06173">
    <property type="entry name" value="MFS_MefA_like"/>
    <property type="match status" value="1"/>
</dbReference>
<dbReference type="Gene3D" id="1.20.1250.20">
    <property type="entry name" value="MFS general substrate transporter like domains"/>
    <property type="match status" value="2"/>
</dbReference>
<feature type="transmembrane region" description="Helical" evidence="7">
    <location>
        <begin position="334"/>
        <end position="357"/>
    </location>
</feature>
<dbReference type="InterPro" id="IPR020846">
    <property type="entry name" value="MFS_dom"/>
</dbReference>
<protein>
    <recommendedName>
        <fullName evidence="8">Major facilitator superfamily (MFS) profile domain-containing protein</fullName>
    </recommendedName>
</protein>
<feature type="transmembrane region" description="Helical" evidence="7">
    <location>
        <begin position="44"/>
        <end position="65"/>
    </location>
</feature>
<organism evidence="9 10">
    <name type="scientific">Paractinoplanes toevensis</name>
    <dbReference type="NCBI Taxonomy" id="571911"/>
    <lineage>
        <taxon>Bacteria</taxon>
        <taxon>Bacillati</taxon>
        <taxon>Actinomycetota</taxon>
        <taxon>Actinomycetes</taxon>
        <taxon>Micromonosporales</taxon>
        <taxon>Micromonosporaceae</taxon>
        <taxon>Paractinoplanes</taxon>
    </lineage>
</organism>
<evidence type="ECO:0000256" key="1">
    <source>
        <dbReference type="ARBA" id="ARBA00004651"/>
    </source>
</evidence>
<dbReference type="EMBL" id="BOQN01000061">
    <property type="protein sequence ID" value="GIM92964.1"/>
    <property type="molecule type" value="Genomic_DNA"/>
</dbReference>
<feature type="transmembrane region" description="Helical" evidence="7">
    <location>
        <begin position="209"/>
        <end position="235"/>
    </location>
</feature>
<evidence type="ECO:0000313" key="10">
    <source>
        <dbReference type="Proteomes" id="UP000677082"/>
    </source>
</evidence>
<dbReference type="PANTHER" id="PTHR23513">
    <property type="entry name" value="INTEGRAL MEMBRANE EFFLUX PROTEIN-RELATED"/>
    <property type="match status" value="1"/>
</dbReference>
<evidence type="ECO:0000256" key="2">
    <source>
        <dbReference type="ARBA" id="ARBA00022475"/>
    </source>
</evidence>
<feature type="transmembrane region" description="Helical" evidence="7">
    <location>
        <begin position="301"/>
        <end position="322"/>
    </location>
</feature>
<feature type="transmembrane region" description="Helical" evidence="7">
    <location>
        <begin position="363"/>
        <end position="384"/>
    </location>
</feature>
<feature type="transmembrane region" description="Helical" evidence="7">
    <location>
        <begin position="102"/>
        <end position="124"/>
    </location>
</feature>
<feature type="domain" description="Major facilitator superfamily (MFS) profile" evidence="8">
    <location>
        <begin position="1"/>
        <end position="385"/>
    </location>
</feature>
<dbReference type="GO" id="GO:0005886">
    <property type="term" value="C:plasma membrane"/>
    <property type="evidence" value="ECO:0007669"/>
    <property type="project" value="UniProtKB-SubCell"/>
</dbReference>
<evidence type="ECO:0000313" key="9">
    <source>
        <dbReference type="EMBL" id="GIM92964.1"/>
    </source>
</evidence>
<dbReference type="GO" id="GO:0022857">
    <property type="term" value="F:transmembrane transporter activity"/>
    <property type="evidence" value="ECO:0007669"/>
    <property type="project" value="InterPro"/>
</dbReference>
<keyword evidence="2" id="KW-1003">Cell membrane</keyword>
<dbReference type="AlphaFoldDB" id="A0A919TBI9"/>
<dbReference type="Proteomes" id="UP000677082">
    <property type="component" value="Unassembled WGS sequence"/>
</dbReference>
<feature type="compositionally biased region" description="Low complexity" evidence="6">
    <location>
        <begin position="402"/>
        <end position="427"/>
    </location>
</feature>
<feature type="transmembrane region" description="Helical" evidence="7">
    <location>
        <begin position="12"/>
        <end position="38"/>
    </location>
</feature>
<sequence>MSFTSDESRWADVYLVSGARAVSVCGDFLAATTLALVLQQRGHGGLAVSGLLVAASLPLALLAPIGGRIADRADSRTVLIVAGFVQSLICVALAFVHHPVAIIGLVALLAAGLAVTQPTLAALIPRMVRPDDLAKASGLNQTAGVIGMLIAPALAGILVGQTGSRTPLLIDAASYLALIVAGLVIKTRRHQAGPAKTEKSAFKVRDDRALAVMIGAMAAVMVGVSAINVVEVFFIRETLHASTTMFGLVTAAWPAGMLLGSVLFGRMPRARITVPALILITGGSCVPLLAGALVTGATALIPLWLIGGVFNAGINVFVMVIVAGRVPAAAHGRAFAAVTSAIQTSGLIGLVAAGPLVEHFDPRWLVAASGALGLAASLLGLPLVRRESARSPQSLGGDAQEPATAITPAATTMPASATVPASAATAK</sequence>